<dbReference type="EMBL" id="RXNR01000022">
    <property type="protein sequence ID" value="RTQ93159.1"/>
    <property type="molecule type" value="Genomic_DNA"/>
</dbReference>
<dbReference type="Pfam" id="PF13231">
    <property type="entry name" value="PMT_2"/>
    <property type="match status" value="1"/>
</dbReference>
<evidence type="ECO:0000256" key="1">
    <source>
        <dbReference type="ARBA" id="ARBA00004651"/>
    </source>
</evidence>
<name>A0A3S0J388_9BACI</name>
<keyword evidence="7 8" id="KW-0472">Membrane</keyword>
<dbReference type="PANTHER" id="PTHR33908">
    <property type="entry name" value="MANNOSYLTRANSFERASE YKCB-RELATED"/>
    <property type="match status" value="1"/>
</dbReference>
<dbReference type="AlphaFoldDB" id="A0A3S0J388"/>
<evidence type="ECO:0000259" key="9">
    <source>
        <dbReference type="Pfam" id="PF13231"/>
    </source>
</evidence>
<dbReference type="InterPro" id="IPR050297">
    <property type="entry name" value="LipidA_mod_glycosyltrf_83"/>
</dbReference>
<reference evidence="10 11" key="1">
    <citation type="submission" date="2018-12" db="EMBL/GenBank/DDBJ databases">
        <authorList>
            <person name="Yu L."/>
        </authorList>
    </citation>
    <scope>NUCLEOTIDE SEQUENCE [LARGE SCALE GENOMIC DNA]</scope>
    <source>
        <strain evidence="10 11">S5H2222</strain>
    </source>
</reference>
<feature type="transmembrane region" description="Helical" evidence="8">
    <location>
        <begin position="226"/>
        <end position="245"/>
    </location>
</feature>
<keyword evidence="5 8" id="KW-0812">Transmembrane</keyword>
<comment type="caution">
    <text evidence="10">The sequence shown here is derived from an EMBL/GenBank/DDBJ whole genome shotgun (WGS) entry which is preliminary data.</text>
</comment>
<feature type="transmembrane region" description="Helical" evidence="8">
    <location>
        <begin position="186"/>
        <end position="214"/>
    </location>
</feature>
<feature type="transmembrane region" description="Helical" evidence="8">
    <location>
        <begin position="159"/>
        <end position="180"/>
    </location>
</feature>
<evidence type="ECO:0000256" key="5">
    <source>
        <dbReference type="ARBA" id="ARBA00022692"/>
    </source>
</evidence>
<evidence type="ECO:0000256" key="6">
    <source>
        <dbReference type="ARBA" id="ARBA00022989"/>
    </source>
</evidence>
<feature type="transmembrane region" description="Helical" evidence="8">
    <location>
        <begin position="6"/>
        <end position="25"/>
    </location>
</feature>
<dbReference type="GO" id="GO:0005886">
    <property type="term" value="C:plasma membrane"/>
    <property type="evidence" value="ECO:0007669"/>
    <property type="project" value="UniProtKB-SubCell"/>
</dbReference>
<evidence type="ECO:0000256" key="8">
    <source>
        <dbReference type="SAM" id="Phobius"/>
    </source>
</evidence>
<evidence type="ECO:0000313" key="11">
    <source>
        <dbReference type="Proteomes" id="UP000276349"/>
    </source>
</evidence>
<accession>A0A3S0J388</accession>
<evidence type="ECO:0000256" key="2">
    <source>
        <dbReference type="ARBA" id="ARBA00022475"/>
    </source>
</evidence>
<keyword evidence="11" id="KW-1185">Reference proteome</keyword>
<dbReference type="GO" id="GO:0016763">
    <property type="term" value="F:pentosyltransferase activity"/>
    <property type="evidence" value="ECO:0007669"/>
    <property type="project" value="TreeGrafter"/>
</dbReference>
<feature type="transmembrane region" description="Helical" evidence="8">
    <location>
        <begin position="116"/>
        <end position="147"/>
    </location>
</feature>
<dbReference type="OrthoDB" id="136232at2"/>
<keyword evidence="4" id="KW-0808">Transferase</keyword>
<comment type="subcellular location">
    <subcellularLocation>
        <location evidence="1">Cell membrane</location>
        <topology evidence="1">Multi-pass membrane protein</topology>
    </subcellularLocation>
</comment>
<feature type="transmembrane region" description="Helical" evidence="8">
    <location>
        <begin position="368"/>
        <end position="385"/>
    </location>
</feature>
<feature type="transmembrane region" description="Helical" evidence="8">
    <location>
        <begin position="342"/>
        <end position="361"/>
    </location>
</feature>
<evidence type="ECO:0000256" key="3">
    <source>
        <dbReference type="ARBA" id="ARBA00022676"/>
    </source>
</evidence>
<dbReference type="PANTHER" id="PTHR33908:SF11">
    <property type="entry name" value="MEMBRANE PROTEIN"/>
    <property type="match status" value="1"/>
</dbReference>
<feature type="domain" description="Glycosyltransferase RgtA/B/C/D-like" evidence="9">
    <location>
        <begin position="96"/>
        <end position="227"/>
    </location>
</feature>
<protein>
    <recommendedName>
        <fullName evidence="9">Glycosyltransferase RgtA/B/C/D-like domain-containing protein</fullName>
    </recommendedName>
</protein>
<feature type="transmembrane region" description="Helical" evidence="8">
    <location>
        <begin position="391"/>
        <end position="409"/>
    </location>
</feature>
<dbReference type="RefSeq" id="WP_126294217.1">
    <property type="nucleotide sequence ID" value="NZ_RXNR01000022.1"/>
</dbReference>
<evidence type="ECO:0000256" key="7">
    <source>
        <dbReference type="ARBA" id="ARBA00023136"/>
    </source>
</evidence>
<proteinExistence type="predicted"/>
<dbReference type="InterPro" id="IPR038731">
    <property type="entry name" value="RgtA/B/C-like"/>
</dbReference>
<evidence type="ECO:0000313" key="10">
    <source>
        <dbReference type="EMBL" id="RTQ93159.1"/>
    </source>
</evidence>
<dbReference type="Proteomes" id="UP000276349">
    <property type="component" value="Unassembled WGS sequence"/>
</dbReference>
<evidence type="ECO:0000256" key="4">
    <source>
        <dbReference type="ARBA" id="ARBA00022679"/>
    </source>
</evidence>
<feature type="transmembrane region" description="Helical" evidence="8">
    <location>
        <begin position="91"/>
        <end position="110"/>
    </location>
</feature>
<organism evidence="10 11">
    <name type="scientific">Lysinibacillus telephonicus</name>
    <dbReference type="NCBI Taxonomy" id="1714840"/>
    <lineage>
        <taxon>Bacteria</taxon>
        <taxon>Bacillati</taxon>
        <taxon>Bacillota</taxon>
        <taxon>Bacilli</taxon>
        <taxon>Bacillales</taxon>
        <taxon>Bacillaceae</taxon>
        <taxon>Lysinibacillus</taxon>
    </lineage>
</organism>
<sequence length="423" mass="48657">MYLKKYGPLIFIIFVSIILHMIFLIKNPGISYNDPTVYPFEMREAYGDSIIKYGGYDGVNYGKAAEQLVSEGFLGFDSEEPNAYVTPGQPLYLAVNILISNVFGVDYIFFTKVFNLIFSVGTVVLLYFIGSILFNHFTGLITGLIYALYFPPLHFFRSLLSETPSIFLFCLSFLFLVLAIKRDKGIYHIVFGIIFSITIMFRPVVAPMIFVPIFVVITKFGVKKSFIIGIQWLIGPVLVIGSWVIRNAVVLNSFILLSTQENPFFAGTFPYFIEDYNKVYQQLIESGLSPNEFGKLRLINGLETNPILWISWYTIGKTMYLFRRPSGWTDYWNLYSEFTTLFYSYHFLILLFSILAVFLLWKQKTIKCLAFTILIYICASNIFIVDERYGFFVMPLITLLCSFSLSLIINKVYSFLVSKNQLV</sequence>
<keyword evidence="6 8" id="KW-1133">Transmembrane helix</keyword>
<gene>
    <name evidence="10" type="ORF">EKG35_09510</name>
</gene>
<keyword evidence="3" id="KW-0328">Glycosyltransferase</keyword>
<keyword evidence="2" id="KW-1003">Cell membrane</keyword>
<dbReference type="GO" id="GO:0009103">
    <property type="term" value="P:lipopolysaccharide biosynthetic process"/>
    <property type="evidence" value="ECO:0007669"/>
    <property type="project" value="UniProtKB-ARBA"/>
</dbReference>